<dbReference type="Pfam" id="PF00583">
    <property type="entry name" value="Acetyltransf_1"/>
    <property type="match status" value="1"/>
</dbReference>
<dbReference type="EMBL" id="BMVN01000034">
    <property type="protein sequence ID" value="GHA54426.1"/>
    <property type="molecule type" value="Genomic_DNA"/>
</dbReference>
<sequence>MTGTAPAPAYFDAARDAGALTRVAGARCVMGAATDSLNGEHSCLVEYADPQALARSGWAAELLAHAMRVHPTVHGVLLRTEPGVELPAPWTRHLTYLRHDGPPEDHRTDPDAGDVTIAAATTDQTALVLGWLADAFQAGARDQGIDVGRDTAHDHASQLLAVPGRHSLVAATAGQPVGHATMLPFTDDVTGTEYTELFDVLVRPTADVRTITAALVDACLAHVARTGLPLLGNVIHQRVTAGASDRGDRVVASLLKKGWRTEHCYWRAPAGPPANATTPPPPPDREPT</sequence>
<feature type="region of interest" description="Disordered" evidence="1">
    <location>
        <begin position="266"/>
        <end position="288"/>
    </location>
</feature>
<protein>
    <recommendedName>
        <fullName evidence="2">N-acetyltransferase domain-containing protein</fullName>
    </recommendedName>
</protein>
<reference evidence="4" key="1">
    <citation type="journal article" date="2019" name="Int. J. Syst. Evol. Microbiol.">
        <title>The Global Catalogue of Microorganisms (GCM) 10K type strain sequencing project: providing services to taxonomists for standard genome sequencing and annotation.</title>
        <authorList>
            <consortium name="The Broad Institute Genomics Platform"/>
            <consortium name="The Broad Institute Genome Sequencing Center for Infectious Disease"/>
            <person name="Wu L."/>
            <person name="Ma J."/>
        </authorList>
    </citation>
    <scope>NUCLEOTIDE SEQUENCE [LARGE SCALE GENOMIC DNA]</scope>
    <source>
        <strain evidence="4">JCM 4733</strain>
    </source>
</reference>
<accession>A0ABQ3D395</accession>
<dbReference type="InterPro" id="IPR000182">
    <property type="entry name" value="GNAT_dom"/>
</dbReference>
<keyword evidence="4" id="KW-1185">Reference proteome</keyword>
<dbReference type="RefSeq" id="WP_189892515.1">
    <property type="nucleotide sequence ID" value="NZ_BMVN01000034.1"/>
</dbReference>
<dbReference type="SUPFAM" id="SSF55729">
    <property type="entry name" value="Acyl-CoA N-acyltransferases (Nat)"/>
    <property type="match status" value="1"/>
</dbReference>
<dbReference type="InterPro" id="IPR016181">
    <property type="entry name" value="Acyl_CoA_acyltransferase"/>
</dbReference>
<evidence type="ECO:0000313" key="3">
    <source>
        <dbReference type="EMBL" id="GHA54426.1"/>
    </source>
</evidence>
<evidence type="ECO:0000313" key="4">
    <source>
        <dbReference type="Proteomes" id="UP000653644"/>
    </source>
</evidence>
<feature type="domain" description="N-acetyltransferase" evidence="2">
    <location>
        <begin position="115"/>
        <end position="284"/>
    </location>
</feature>
<evidence type="ECO:0000259" key="2">
    <source>
        <dbReference type="PROSITE" id="PS51186"/>
    </source>
</evidence>
<gene>
    <name evidence="3" type="ORF">GCM10010345_68830</name>
</gene>
<organism evidence="3 4">
    <name type="scientific">Streptomyces canarius</name>
    <dbReference type="NCBI Taxonomy" id="285453"/>
    <lineage>
        <taxon>Bacteria</taxon>
        <taxon>Bacillati</taxon>
        <taxon>Actinomycetota</taxon>
        <taxon>Actinomycetes</taxon>
        <taxon>Kitasatosporales</taxon>
        <taxon>Streptomycetaceae</taxon>
        <taxon>Streptomyces</taxon>
    </lineage>
</organism>
<dbReference type="PROSITE" id="PS51186">
    <property type="entry name" value="GNAT"/>
    <property type="match status" value="1"/>
</dbReference>
<proteinExistence type="predicted"/>
<evidence type="ECO:0000256" key="1">
    <source>
        <dbReference type="SAM" id="MobiDB-lite"/>
    </source>
</evidence>
<dbReference type="Proteomes" id="UP000653644">
    <property type="component" value="Unassembled WGS sequence"/>
</dbReference>
<dbReference type="Gene3D" id="3.40.630.30">
    <property type="match status" value="1"/>
</dbReference>
<name>A0ABQ3D395_9ACTN</name>
<comment type="caution">
    <text evidence="3">The sequence shown here is derived from an EMBL/GenBank/DDBJ whole genome shotgun (WGS) entry which is preliminary data.</text>
</comment>